<keyword evidence="2" id="KW-0808">Transferase</keyword>
<accession>A0A410G2D1</accession>
<dbReference type="GO" id="GO:0016747">
    <property type="term" value="F:acyltransferase activity, transferring groups other than amino-acyl groups"/>
    <property type="evidence" value="ECO:0007669"/>
    <property type="project" value="InterPro"/>
</dbReference>
<gene>
    <name evidence="2" type="ORF">EI546_06735</name>
</gene>
<dbReference type="KEGG" id="aev:EI546_06735"/>
<dbReference type="InterPro" id="IPR016181">
    <property type="entry name" value="Acyl_CoA_acyltransferase"/>
</dbReference>
<proteinExistence type="predicted"/>
<dbReference type="RefSeq" id="WP_128249832.1">
    <property type="nucleotide sequence ID" value="NZ_CP034951.1"/>
</dbReference>
<dbReference type="AlphaFoldDB" id="A0A410G2D1"/>
<reference evidence="2 3" key="1">
    <citation type="submission" date="2019-01" db="EMBL/GenBank/DDBJ databases">
        <title>Complete genome sequencing of Aequorivita sp. H23M31.</title>
        <authorList>
            <person name="Bae J.-W."/>
        </authorList>
    </citation>
    <scope>NUCLEOTIDE SEQUENCE [LARGE SCALE GENOMIC DNA]</scope>
    <source>
        <strain evidence="2 3">H23M31</strain>
    </source>
</reference>
<dbReference type="Gene3D" id="3.40.630.30">
    <property type="match status" value="1"/>
</dbReference>
<dbReference type="EMBL" id="CP034951">
    <property type="protein sequence ID" value="QAA81444.1"/>
    <property type="molecule type" value="Genomic_DNA"/>
</dbReference>
<sequence length="164" mass="18601">MFETERLKLRNFTLEDASFVYELMNSKGWIKNIGNRNINSLEDAEDYIRMNHFDCYLRYGYGPYLVTLKGTGASIGTAGLYKRENLEHPDIGFAFLPAYWNNGFAFEAAKAVLQYASEKLGITKISAITLPTNSSSIKLLKKLGLKEIGNYIYKDGENLLLFSN</sequence>
<keyword evidence="3" id="KW-1185">Reference proteome</keyword>
<protein>
    <submittedName>
        <fullName evidence="2">N-acetyltransferase</fullName>
    </submittedName>
</protein>
<evidence type="ECO:0000313" key="3">
    <source>
        <dbReference type="Proteomes" id="UP000285517"/>
    </source>
</evidence>
<dbReference type="Pfam" id="PF13302">
    <property type="entry name" value="Acetyltransf_3"/>
    <property type="match status" value="1"/>
</dbReference>
<dbReference type="PANTHER" id="PTHR43792:SF1">
    <property type="entry name" value="N-ACETYLTRANSFERASE DOMAIN-CONTAINING PROTEIN"/>
    <property type="match status" value="1"/>
</dbReference>
<dbReference type="PROSITE" id="PS51186">
    <property type="entry name" value="GNAT"/>
    <property type="match status" value="1"/>
</dbReference>
<dbReference type="SUPFAM" id="SSF55729">
    <property type="entry name" value="Acyl-CoA N-acyltransferases (Nat)"/>
    <property type="match status" value="1"/>
</dbReference>
<organism evidence="2 3">
    <name type="scientific">Aequorivita ciconiae</name>
    <dbReference type="NCBI Taxonomy" id="2494375"/>
    <lineage>
        <taxon>Bacteria</taxon>
        <taxon>Pseudomonadati</taxon>
        <taxon>Bacteroidota</taxon>
        <taxon>Flavobacteriia</taxon>
        <taxon>Flavobacteriales</taxon>
        <taxon>Flavobacteriaceae</taxon>
        <taxon>Aequorivita</taxon>
    </lineage>
</organism>
<dbReference type="Proteomes" id="UP000285517">
    <property type="component" value="Chromosome"/>
</dbReference>
<dbReference type="InterPro" id="IPR051531">
    <property type="entry name" value="N-acetyltransferase"/>
</dbReference>
<name>A0A410G2D1_9FLAO</name>
<dbReference type="PANTHER" id="PTHR43792">
    <property type="entry name" value="GNAT FAMILY, PUTATIVE (AFU_ORTHOLOGUE AFUA_3G00765)-RELATED-RELATED"/>
    <property type="match status" value="1"/>
</dbReference>
<evidence type="ECO:0000259" key="1">
    <source>
        <dbReference type="PROSITE" id="PS51186"/>
    </source>
</evidence>
<dbReference type="OrthoDB" id="9798081at2"/>
<dbReference type="InterPro" id="IPR000182">
    <property type="entry name" value="GNAT_dom"/>
</dbReference>
<evidence type="ECO:0000313" key="2">
    <source>
        <dbReference type="EMBL" id="QAA81444.1"/>
    </source>
</evidence>
<feature type="domain" description="N-acetyltransferase" evidence="1">
    <location>
        <begin position="7"/>
        <end position="164"/>
    </location>
</feature>